<keyword evidence="3" id="KW-1185">Reference proteome</keyword>
<accession>A0A2I2FLT0</accession>
<dbReference type="OrthoDB" id="5355526at2759"/>
<protein>
    <submittedName>
        <fullName evidence="2">Uncharacterized protein</fullName>
    </submittedName>
</protein>
<sequence length="378" mass="42937">MKMLPGVLYSCFQITSNPSDQPCSEREEEILTRLYQIRSTILRMLGLLERPIPANHKRIRWQDSSGRWLYDDYVELEPGALDALKERLDQSTYDRNDAPGGIGRYVLSHISNIFRHNFGLVSSQASYPRGTVDELDNTGGNFGVQDVTLDMEPAGSPNSILHLFMCLERGWYHVQLHQEALPLVMDNRQLFQALQRIYDGHKTGFGSFWYLRRVVSIRFVKFLYCDDGCLDIRDHGEICEIGIPCRCIPAIDTADPNPEYRYYPIPPKLAPPIGSNLLVSMFRYPEKLKPGHTWAFEGLPKRAHGALKPKGGPPREAWGIYLTEGWNKSKMWFIVGLVVFLPSLSFAIFWAVFKGDFEGAFSVAGWWVAGAALVVSIM</sequence>
<dbReference type="EMBL" id="KZ559120">
    <property type="protein sequence ID" value="PLB41597.1"/>
    <property type="molecule type" value="Genomic_DNA"/>
</dbReference>
<dbReference type="Proteomes" id="UP000234585">
    <property type="component" value="Unassembled WGS sequence"/>
</dbReference>
<organism evidence="2 3">
    <name type="scientific">Aspergillus candidus</name>
    <dbReference type="NCBI Taxonomy" id="41067"/>
    <lineage>
        <taxon>Eukaryota</taxon>
        <taxon>Fungi</taxon>
        <taxon>Dikarya</taxon>
        <taxon>Ascomycota</taxon>
        <taxon>Pezizomycotina</taxon>
        <taxon>Eurotiomycetes</taxon>
        <taxon>Eurotiomycetidae</taxon>
        <taxon>Eurotiales</taxon>
        <taxon>Aspergillaceae</taxon>
        <taxon>Aspergillus</taxon>
        <taxon>Aspergillus subgen. Circumdati</taxon>
    </lineage>
</organism>
<keyword evidence="1" id="KW-1133">Transmembrane helix</keyword>
<gene>
    <name evidence="2" type="ORF">BDW47DRAFT_99361</name>
</gene>
<dbReference type="RefSeq" id="XP_024675609.1">
    <property type="nucleotide sequence ID" value="XM_024820868.1"/>
</dbReference>
<dbReference type="AlphaFoldDB" id="A0A2I2FLT0"/>
<keyword evidence="1" id="KW-0472">Membrane</keyword>
<keyword evidence="1" id="KW-0812">Transmembrane</keyword>
<feature type="transmembrane region" description="Helical" evidence="1">
    <location>
        <begin position="359"/>
        <end position="377"/>
    </location>
</feature>
<evidence type="ECO:0000256" key="1">
    <source>
        <dbReference type="SAM" id="Phobius"/>
    </source>
</evidence>
<evidence type="ECO:0000313" key="3">
    <source>
        <dbReference type="Proteomes" id="UP000234585"/>
    </source>
</evidence>
<feature type="transmembrane region" description="Helical" evidence="1">
    <location>
        <begin position="331"/>
        <end position="353"/>
    </location>
</feature>
<dbReference type="GeneID" id="36528028"/>
<dbReference type="STRING" id="41067.A0A2I2FLT0"/>
<name>A0A2I2FLT0_ASPCN</name>
<reference evidence="2 3" key="1">
    <citation type="submission" date="2017-12" db="EMBL/GenBank/DDBJ databases">
        <authorList>
            <consortium name="DOE Joint Genome Institute"/>
            <person name="Haridas S."/>
            <person name="Kjaerbolling I."/>
            <person name="Vesth T.C."/>
            <person name="Frisvad J.C."/>
            <person name="Nybo J.L."/>
            <person name="Theobald S."/>
            <person name="Kuo A."/>
            <person name="Bowyer P."/>
            <person name="Matsuda Y."/>
            <person name="Mondo S."/>
            <person name="Lyhne E.K."/>
            <person name="Kogle M.E."/>
            <person name="Clum A."/>
            <person name="Lipzen A."/>
            <person name="Salamov A."/>
            <person name="Ngan C.Y."/>
            <person name="Daum C."/>
            <person name="Chiniquy J."/>
            <person name="Barry K."/>
            <person name="LaButti K."/>
            <person name="Simmons B.A."/>
            <person name="Magnuson J.K."/>
            <person name="Mortensen U.H."/>
            <person name="Larsen T.O."/>
            <person name="Grigoriev I.V."/>
            <person name="Baker S.E."/>
            <person name="Andersen M.R."/>
            <person name="Nordberg H.P."/>
            <person name="Cantor M.N."/>
            <person name="Hua S.X."/>
        </authorList>
    </citation>
    <scope>NUCLEOTIDE SEQUENCE [LARGE SCALE GENOMIC DNA]</scope>
    <source>
        <strain evidence="2 3">CBS 102.13</strain>
    </source>
</reference>
<evidence type="ECO:0000313" key="2">
    <source>
        <dbReference type="EMBL" id="PLB41597.1"/>
    </source>
</evidence>
<proteinExistence type="predicted"/>